<dbReference type="Gene3D" id="3.20.20.150">
    <property type="entry name" value="Divalent-metal-dependent TIM barrel enzymes"/>
    <property type="match status" value="1"/>
</dbReference>
<evidence type="ECO:0000259" key="1">
    <source>
        <dbReference type="Pfam" id="PF01261"/>
    </source>
</evidence>
<name>A0ABM6M4T0_9SPHN</name>
<dbReference type="GeneID" id="303484876"/>
<dbReference type="Pfam" id="PF01261">
    <property type="entry name" value="AP_endonuc_2"/>
    <property type="match status" value="1"/>
</dbReference>
<dbReference type="SUPFAM" id="SSF51658">
    <property type="entry name" value="Xylose isomerase-like"/>
    <property type="match status" value="1"/>
</dbReference>
<dbReference type="RefSeq" id="WP_054136577.1">
    <property type="nucleotide sequence ID" value="NZ_CP020083.1"/>
</dbReference>
<dbReference type="InterPro" id="IPR013022">
    <property type="entry name" value="Xyl_isomerase-like_TIM-brl"/>
</dbReference>
<keyword evidence="3" id="KW-1185">Reference proteome</keyword>
<reference evidence="2 3" key="1">
    <citation type="submission" date="2017-03" db="EMBL/GenBank/DDBJ databases">
        <title>Complete genome sequence of Blastomonas fulva degrading microcsystin LR.</title>
        <authorList>
            <person name="Lee H.-g."/>
            <person name="Jin L."/>
            <person name="oh H.-M."/>
        </authorList>
    </citation>
    <scope>NUCLEOTIDE SEQUENCE [LARGE SCALE GENOMIC DNA]</scope>
    <source>
        <strain evidence="2 3">T2</strain>
    </source>
</reference>
<organism evidence="2 3">
    <name type="scientific">Blastomonas fulva</name>
    <dbReference type="NCBI Taxonomy" id="1550728"/>
    <lineage>
        <taxon>Bacteria</taxon>
        <taxon>Pseudomonadati</taxon>
        <taxon>Pseudomonadota</taxon>
        <taxon>Alphaproteobacteria</taxon>
        <taxon>Sphingomonadales</taxon>
        <taxon>Sphingomonadaceae</taxon>
        <taxon>Blastomonas</taxon>
    </lineage>
</organism>
<proteinExistence type="predicted"/>
<dbReference type="InterPro" id="IPR036237">
    <property type="entry name" value="Xyl_isomerase-like_sf"/>
</dbReference>
<dbReference type="EMBL" id="CP020083">
    <property type="protein sequence ID" value="ASR50861.1"/>
    <property type="molecule type" value="Genomic_DNA"/>
</dbReference>
<gene>
    <name evidence="2" type="ORF">B5J99_04710</name>
</gene>
<accession>A0ABM6M4T0</accession>
<dbReference type="PANTHER" id="PTHR12110:SF48">
    <property type="entry name" value="BLL3656 PROTEIN"/>
    <property type="match status" value="1"/>
</dbReference>
<dbReference type="PANTHER" id="PTHR12110">
    <property type="entry name" value="HYDROXYPYRUVATE ISOMERASE"/>
    <property type="match status" value="1"/>
</dbReference>
<dbReference type="Proteomes" id="UP000258016">
    <property type="component" value="Chromosome"/>
</dbReference>
<sequence length="266" mass="27904">MSGHLLSLASGVLPEFSPEQTAAAAIAAGWPAVGIWVEPSTWTAATAAEVRARTRDAGTVVLDVEVVWLKPGADDPDHLRIIDAGATIDARNVLVVSSDPDPQSSADKLRRLCEHAADRAMRVCLEFAAFTEIASLAAALDVISRTNHPAAGLLIDPLHFARTGATPAMLQGVDPRLLPYAQFCDAAALGPLPQDVPAIIEEALDLRLDIATGGLPLRALIDALPSAIPLSIELRSRALRDGFADPAERAAALLAATRSGMAVLQR</sequence>
<protein>
    <recommendedName>
        <fullName evidence="1">Xylose isomerase-like TIM barrel domain-containing protein</fullName>
    </recommendedName>
</protein>
<evidence type="ECO:0000313" key="3">
    <source>
        <dbReference type="Proteomes" id="UP000258016"/>
    </source>
</evidence>
<dbReference type="InterPro" id="IPR050312">
    <property type="entry name" value="IolE/XylAMocC-like"/>
</dbReference>
<evidence type="ECO:0000313" key="2">
    <source>
        <dbReference type="EMBL" id="ASR50861.1"/>
    </source>
</evidence>
<feature type="domain" description="Xylose isomerase-like TIM barrel" evidence="1">
    <location>
        <begin position="24"/>
        <end position="245"/>
    </location>
</feature>